<dbReference type="AlphaFoldDB" id="A0A413ISL6"/>
<evidence type="ECO:0000256" key="4">
    <source>
        <dbReference type="ARBA" id="ARBA00023239"/>
    </source>
</evidence>
<feature type="domain" description="Heparinase II/III-like C-terminal" evidence="5">
    <location>
        <begin position="360"/>
        <end position="521"/>
    </location>
</feature>
<reference evidence="6 7" key="1">
    <citation type="submission" date="2018-08" db="EMBL/GenBank/DDBJ databases">
        <title>A genome reference for cultivated species of the human gut microbiota.</title>
        <authorList>
            <person name="Zou Y."/>
            <person name="Xue W."/>
            <person name="Luo G."/>
        </authorList>
    </citation>
    <scope>NUCLEOTIDE SEQUENCE [LARGE SCALE GENOMIC DNA]</scope>
    <source>
        <strain evidence="6 7">OF02-6LB</strain>
    </source>
</reference>
<dbReference type="Gene3D" id="2.70.98.70">
    <property type="match status" value="1"/>
</dbReference>
<accession>A0A413ISL6</accession>
<evidence type="ECO:0000256" key="1">
    <source>
        <dbReference type="ARBA" id="ARBA00004418"/>
    </source>
</evidence>
<dbReference type="GO" id="GO:0016829">
    <property type="term" value="F:lyase activity"/>
    <property type="evidence" value="ECO:0007669"/>
    <property type="project" value="UniProtKB-KW"/>
</dbReference>
<comment type="subcellular location">
    <subcellularLocation>
        <location evidence="1">Periplasm</location>
    </subcellularLocation>
</comment>
<evidence type="ECO:0000313" key="6">
    <source>
        <dbReference type="EMBL" id="RGY20677.1"/>
    </source>
</evidence>
<dbReference type="SUPFAM" id="SSF48230">
    <property type="entry name" value="Chondroitin AC/alginate lyase"/>
    <property type="match status" value="1"/>
</dbReference>
<proteinExistence type="predicted"/>
<keyword evidence="2" id="KW-0732">Signal</keyword>
<dbReference type="PANTHER" id="PTHR39210">
    <property type="entry name" value="HEPARIN-SULFATE LYASE"/>
    <property type="match status" value="1"/>
</dbReference>
<dbReference type="Gene3D" id="1.50.10.100">
    <property type="entry name" value="Chondroitin AC/alginate lyase"/>
    <property type="match status" value="1"/>
</dbReference>
<dbReference type="PANTHER" id="PTHR39210:SF1">
    <property type="entry name" value="HEPARIN-SULFATE LYASE"/>
    <property type="match status" value="1"/>
</dbReference>
<dbReference type="GO" id="GO:0042597">
    <property type="term" value="C:periplasmic space"/>
    <property type="evidence" value="ECO:0007669"/>
    <property type="project" value="UniProtKB-SubCell"/>
</dbReference>
<dbReference type="RefSeq" id="WP_122134986.1">
    <property type="nucleotide sequence ID" value="NZ_JADNGD010000038.1"/>
</dbReference>
<evidence type="ECO:0000313" key="7">
    <source>
        <dbReference type="Proteomes" id="UP000284431"/>
    </source>
</evidence>
<comment type="caution">
    <text evidence="6">The sequence shown here is derived from an EMBL/GenBank/DDBJ whole genome shotgun (WGS) entry which is preliminary data.</text>
</comment>
<evidence type="ECO:0000256" key="2">
    <source>
        <dbReference type="ARBA" id="ARBA00022729"/>
    </source>
</evidence>
<dbReference type="Proteomes" id="UP000284431">
    <property type="component" value="Unassembled WGS sequence"/>
</dbReference>
<dbReference type="InterPro" id="IPR008929">
    <property type="entry name" value="Chondroitin_lyas"/>
</dbReference>
<keyword evidence="4" id="KW-0456">Lyase</keyword>
<organism evidence="6 7">
    <name type="scientific">Bacteroides caccae</name>
    <dbReference type="NCBI Taxonomy" id="47678"/>
    <lineage>
        <taxon>Bacteria</taxon>
        <taxon>Pseudomonadati</taxon>
        <taxon>Bacteroidota</taxon>
        <taxon>Bacteroidia</taxon>
        <taxon>Bacteroidales</taxon>
        <taxon>Bacteroidaceae</taxon>
        <taxon>Bacteroides</taxon>
    </lineage>
</organism>
<name>A0A413ISL6_9BACE</name>
<evidence type="ECO:0000256" key="3">
    <source>
        <dbReference type="ARBA" id="ARBA00022764"/>
    </source>
</evidence>
<dbReference type="InterPro" id="IPR012480">
    <property type="entry name" value="Hepar_II_III_C"/>
</dbReference>
<sequence length="755" mass="87438">MKRILLCLSAALYLLFIHAEKIKHPALLYTPQRIEQAKISVRQDTRMSEAWNSIRKTADNLLQKTQLNKIDYLALSFLMTDEKKYADKIKEILLDVTEDETWGNQEMMARTPAWNADLEIAHKAFYAAIAYDAIYQELSQSERRKIAHGLKRLAMDPLLGDWILEPTRIHSLNSMGYNWWTSCTCMGGLLALSLQNELEEARDAVKIINEVLPEWFEFAGDVLHQKPKTFDEAGGMYECLNYANYGIQEALLFRLAWMNTHKEDKAIEIPQLEKLSDFFVHICYPRTGMLYNINFGDSHKNTAAESSLMLLYAMGIQNDDMLWYMNQIEQGQHRDGYFIDRPIGFLYTPDLSKAPKVPKLKKSQLFKDFGWATMRNSWEKDATMLAVKSGYTWNHSHADANSFIVFHKGEDIIKDGGRCWYANPEYRNYFFQSEAHNVVLFNGKGQRREQQYYGSTLRGYLHYLLDAGNIKYVLANGTGPYSDQFSRNFRHFLWIDNVIYIIDDLKTYETGHFEWLWHPGGITEKKGTDLNITNGNSSVIVRPLYPRTLARSNFVHDYPDDLYWEVIEVPTEDLKSKDSYYSFHLPDEVNRVKGVTAIILKETPDEKELPEIEKREGKNWIGLRIRNKGKITDIYINQLADGRLMHSNSWIEADGWSTDAYMFIITYPEKSAPADAKEYFIGYGSSLKRGTTSYFSSLAKLFIIQKEENRRMQLWIDGSTKVKAYIRSLQCPVSVSVNGESIPIVYDHSNLKIEL</sequence>
<protein>
    <submittedName>
        <fullName evidence="6">Heparinase</fullName>
    </submittedName>
</protein>
<gene>
    <name evidence="6" type="ORF">DXA49_22125</name>
</gene>
<keyword evidence="3" id="KW-0574">Periplasm</keyword>
<dbReference type="Pfam" id="PF07940">
    <property type="entry name" value="Hepar_II_III_C"/>
    <property type="match status" value="1"/>
</dbReference>
<dbReference type="EMBL" id="QSCS01000062">
    <property type="protein sequence ID" value="RGY20677.1"/>
    <property type="molecule type" value="Genomic_DNA"/>
</dbReference>
<evidence type="ECO:0000259" key="5">
    <source>
        <dbReference type="Pfam" id="PF07940"/>
    </source>
</evidence>